<dbReference type="PANTHER" id="PTHR10443">
    <property type="entry name" value="MICROSOMAL DIPEPTIDASE"/>
    <property type="match status" value="1"/>
</dbReference>
<feature type="signal peptide" evidence="1">
    <location>
        <begin position="1"/>
        <end position="23"/>
    </location>
</feature>
<evidence type="ECO:0000313" key="2">
    <source>
        <dbReference type="EMBL" id="QFU74529.1"/>
    </source>
</evidence>
<dbReference type="Pfam" id="PF01244">
    <property type="entry name" value="Peptidase_M19"/>
    <property type="match status" value="1"/>
</dbReference>
<dbReference type="EMBL" id="CP036422">
    <property type="protein sequence ID" value="QFU74529.1"/>
    <property type="molecule type" value="Genomic_DNA"/>
</dbReference>
<feature type="chain" id="PRO_5024797151" evidence="1">
    <location>
        <begin position="24"/>
        <end position="404"/>
    </location>
</feature>
<sequence>MPMTPFLPTAIFAAVLAATPALASDPAAASLHERLLTIDTHIDVPTSLGTTAADPRLHGPMQVDLPKMREGGLDAGFFIVYVGQRSVDAAGYQQAYEKAQAKFDAIERMLANSPDEIVLVRNPTELRAAAADGKLVAAIGVENAYPLGPNHEHLQEFYDRGARYISLTHFGNNHFGESSKAFGEDGEPEVTGLTDRGLALIDDMNRLGIMVDVSHTSHQSTMDAVARSKTPVIASHSGVAALYAHNRNLSDDAIKAIAARGGVVQLVAFDRYMRDISEEERDAQKTILKDLGIDPRGMKDVTQEQFGELRSRNAALNAKYPKASVTTLIDHVDHVVELVGVDHAGISSDFGGGGGIHGWWSIDESLILTEEMLKRGYSETDIRKIWGENLLRVWEAVEQHAHGS</sequence>
<gene>
    <name evidence="2" type="ORF">EY643_02035</name>
</gene>
<proteinExistence type="predicted"/>
<dbReference type="CDD" id="cd01301">
    <property type="entry name" value="rDP_like"/>
    <property type="match status" value="1"/>
</dbReference>
<dbReference type="OrthoDB" id="9804920at2"/>
<dbReference type="SUPFAM" id="SSF51556">
    <property type="entry name" value="Metallo-dependent hydrolases"/>
    <property type="match status" value="1"/>
</dbReference>
<dbReference type="KEGG" id="halc:EY643_02035"/>
<keyword evidence="1" id="KW-0732">Signal</keyword>
<dbReference type="GO" id="GO:0070573">
    <property type="term" value="F:metallodipeptidase activity"/>
    <property type="evidence" value="ECO:0007669"/>
    <property type="project" value="InterPro"/>
</dbReference>
<dbReference type="PROSITE" id="PS51365">
    <property type="entry name" value="RENAL_DIPEPTIDASE_2"/>
    <property type="match status" value="1"/>
</dbReference>
<evidence type="ECO:0000256" key="1">
    <source>
        <dbReference type="SAM" id="SignalP"/>
    </source>
</evidence>
<reference evidence="2 3" key="1">
    <citation type="submission" date="2019-02" db="EMBL/GenBank/DDBJ databases">
        <authorList>
            <person name="Li S.-H."/>
        </authorList>
    </citation>
    <scope>NUCLEOTIDE SEQUENCE [LARGE SCALE GENOMIC DNA]</scope>
    <source>
        <strain evidence="2 3">IMCC14385</strain>
    </source>
</reference>
<dbReference type="Gene3D" id="1.10.287.650">
    <property type="entry name" value="L27 domain"/>
    <property type="match status" value="1"/>
</dbReference>
<dbReference type="GO" id="GO:0006508">
    <property type="term" value="P:proteolysis"/>
    <property type="evidence" value="ECO:0007669"/>
    <property type="project" value="InterPro"/>
</dbReference>
<evidence type="ECO:0000313" key="3">
    <source>
        <dbReference type="Proteomes" id="UP000326287"/>
    </source>
</evidence>
<dbReference type="AlphaFoldDB" id="A0A5P9NG69"/>
<keyword evidence="3" id="KW-1185">Reference proteome</keyword>
<organism evidence="2 3">
    <name type="scientific">Halioglobus maricola</name>
    <dbReference type="NCBI Taxonomy" id="2601894"/>
    <lineage>
        <taxon>Bacteria</taxon>
        <taxon>Pseudomonadati</taxon>
        <taxon>Pseudomonadota</taxon>
        <taxon>Gammaproteobacteria</taxon>
        <taxon>Cellvibrionales</taxon>
        <taxon>Halieaceae</taxon>
        <taxon>Halioglobus</taxon>
    </lineage>
</organism>
<dbReference type="InterPro" id="IPR008257">
    <property type="entry name" value="Pept_M19"/>
</dbReference>
<name>A0A5P9NG69_9GAMM</name>
<dbReference type="InterPro" id="IPR032466">
    <property type="entry name" value="Metal_Hydrolase"/>
</dbReference>
<dbReference type="Gene3D" id="3.20.20.140">
    <property type="entry name" value="Metal-dependent hydrolases"/>
    <property type="match status" value="1"/>
</dbReference>
<dbReference type="Proteomes" id="UP000326287">
    <property type="component" value="Chromosome"/>
</dbReference>
<dbReference type="RefSeq" id="WP_152660641.1">
    <property type="nucleotide sequence ID" value="NZ_CP036422.1"/>
</dbReference>
<dbReference type="PANTHER" id="PTHR10443:SF12">
    <property type="entry name" value="DIPEPTIDASE"/>
    <property type="match status" value="1"/>
</dbReference>
<accession>A0A5P9NG69</accession>
<protein>
    <submittedName>
        <fullName evidence="2">Membrane dipeptidase</fullName>
    </submittedName>
</protein>